<dbReference type="AlphaFoldDB" id="A0A9P8VXW1"/>
<dbReference type="Proteomes" id="UP000777438">
    <property type="component" value="Unassembled WGS sequence"/>
</dbReference>
<accession>A0A9P8VXW1</accession>
<keyword evidence="2" id="KW-1185">Reference proteome</keyword>
<evidence type="ECO:0000313" key="1">
    <source>
        <dbReference type="EMBL" id="KAH6879468.1"/>
    </source>
</evidence>
<reference evidence="1 2" key="1">
    <citation type="journal article" date="2021" name="Nat. Commun.">
        <title>Genetic determinants of endophytism in the Arabidopsis root mycobiome.</title>
        <authorList>
            <person name="Mesny F."/>
            <person name="Miyauchi S."/>
            <person name="Thiergart T."/>
            <person name="Pickel B."/>
            <person name="Atanasova L."/>
            <person name="Karlsson M."/>
            <person name="Huettel B."/>
            <person name="Barry K.W."/>
            <person name="Haridas S."/>
            <person name="Chen C."/>
            <person name="Bauer D."/>
            <person name="Andreopoulos W."/>
            <person name="Pangilinan J."/>
            <person name="LaButti K."/>
            <person name="Riley R."/>
            <person name="Lipzen A."/>
            <person name="Clum A."/>
            <person name="Drula E."/>
            <person name="Henrissat B."/>
            <person name="Kohler A."/>
            <person name="Grigoriev I.V."/>
            <person name="Martin F.M."/>
            <person name="Hacquard S."/>
        </authorList>
    </citation>
    <scope>NUCLEOTIDE SEQUENCE [LARGE SCALE GENOMIC DNA]</scope>
    <source>
        <strain evidence="1 2">MPI-CAGE-CH-0241</strain>
    </source>
</reference>
<evidence type="ECO:0000313" key="2">
    <source>
        <dbReference type="Proteomes" id="UP000777438"/>
    </source>
</evidence>
<gene>
    <name evidence="1" type="ORF">B0T10DRAFT_158333</name>
</gene>
<name>A0A9P8VXW1_9HYPO</name>
<sequence>MELPSELRDIGLRIESLADWEKLLCKGCQNIETKFFKPIMDQKIEPLYRAASIIARLIIAKICLIIYQPKLFPGFDSEPAEEGRHRIYIGAIEIMEYSAILSTDLDLAPYRCCA</sequence>
<comment type="caution">
    <text evidence="1">The sequence shown here is derived from an EMBL/GenBank/DDBJ whole genome shotgun (WGS) entry which is preliminary data.</text>
</comment>
<dbReference type="OrthoDB" id="3989227at2759"/>
<dbReference type="EMBL" id="JAGPYM010000029">
    <property type="protein sequence ID" value="KAH6879468.1"/>
    <property type="molecule type" value="Genomic_DNA"/>
</dbReference>
<proteinExistence type="predicted"/>
<organism evidence="1 2">
    <name type="scientific">Thelonectria olida</name>
    <dbReference type="NCBI Taxonomy" id="1576542"/>
    <lineage>
        <taxon>Eukaryota</taxon>
        <taxon>Fungi</taxon>
        <taxon>Dikarya</taxon>
        <taxon>Ascomycota</taxon>
        <taxon>Pezizomycotina</taxon>
        <taxon>Sordariomycetes</taxon>
        <taxon>Hypocreomycetidae</taxon>
        <taxon>Hypocreales</taxon>
        <taxon>Nectriaceae</taxon>
        <taxon>Thelonectria</taxon>
    </lineage>
</organism>
<protein>
    <submittedName>
        <fullName evidence="1">Uncharacterized protein</fullName>
    </submittedName>
</protein>